<reference evidence="10" key="1">
    <citation type="journal article" date="2019" name="Int. J. Syst. Evol. Microbiol.">
        <title>The Global Catalogue of Microorganisms (GCM) 10K type strain sequencing project: providing services to taxonomists for standard genome sequencing and annotation.</title>
        <authorList>
            <consortium name="The Broad Institute Genomics Platform"/>
            <consortium name="The Broad Institute Genome Sequencing Center for Infectious Disease"/>
            <person name="Wu L."/>
            <person name="Ma J."/>
        </authorList>
    </citation>
    <scope>NUCLEOTIDE SEQUENCE [LARGE SCALE GENOMIC DNA]</scope>
    <source>
        <strain evidence="10">CGMCC 1.12769</strain>
    </source>
</reference>
<keyword evidence="6 8" id="KW-1133">Transmembrane helix</keyword>
<dbReference type="PANTHER" id="PTHR34975:SF2">
    <property type="entry name" value="SPORE GERMINATION PROTEIN A2"/>
    <property type="match status" value="1"/>
</dbReference>
<feature type="transmembrane region" description="Helical" evidence="8">
    <location>
        <begin position="132"/>
        <end position="151"/>
    </location>
</feature>
<evidence type="ECO:0000256" key="1">
    <source>
        <dbReference type="ARBA" id="ARBA00004141"/>
    </source>
</evidence>
<evidence type="ECO:0000256" key="8">
    <source>
        <dbReference type="SAM" id="Phobius"/>
    </source>
</evidence>
<dbReference type="InterPro" id="IPR004995">
    <property type="entry name" value="Spore_Ger"/>
</dbReference>
<feature type="transmembrane region" description="Helical" evidence="8">
    <location>
        <begin position="322"/>
        <end position="346"/>
    </location>
</feature>
<evidence type="ECO:0008006" key="11">
    <source>
        <dbReference type="Google" id="ProtNLM"/>
    </source>
</evidence>
<accession>A0ABQ1YDU9</accession>
<dbReference type="Pfam" id="PF03323">
    <property type="entry name" value="GerA"/>
    <property type="match status" value="1"/>
</dbReference>
<dbReference type="Proteomes" id="UP000659344">
    <property type="component" value="Unassembled WGS sequence"/>
</dbReference>
<evidence type="ECO:0000256" key="6">
    <source>
        <dbReference type="ARBA" id="ARBA00022989"/>
    </source>
</evidence>
<dbReference type="InterPro" id="IPR004761">
    <property type="entry name" value="Spore_GerAB"/>
</dbReference>
<feature type="transmembrane region" description="Helical" evidence="8">
    <location>
        <begin position="358"/>
        <end position="375"/>
    </location>
</feature>
<dbReference type="PANTHER" id="PTHR34975">
    <property type="entry name" value="SPORE GERMINATION PROTEIN A2"/>
    <property type="match status" value="1"/>
</dbReference>
<evidence type="ECO:0000256" key="2">
    <source>
        <dbReference type="ARBA" id="ARBA00007998"/>
    </source>
</evidence>
<evidence type="ECO:0000256" key="5">
    <source>
        <dbReference type="ARBA" id="ARBA00022692"/>
    </source>
</evidence>
<evidence type="ECO:0000256" key="3">
    <source>
        <dbReference type="ARBA" id="ARBA00022448"/>
    </source>
</evidence>
<keyword evidence="4" id="KW-0309">Germination</keyword>
<feature type="transmembrane region" description="Helical" evidence="8">
    <location>
        <begin position="387"/>
        <end position="409"/>
    </location>
</feature>
<feature type="transmembrane region" description="Helical" evidence="8">
    <location>
        <begin position="235"/>
        <end position="256"/>
    </location>
</feature>
<dbReference type="EMBL" id="BMFT01000001">
    <property type="protein sequence ID" value="GGH21289.1"/>
    <property type="molecule type" value="Genomic_DNA"/>
</dbReference>
<name>A0ABQ1YDU9_9BACL</name>
<comment type="similarity">
    <text evidence="2">Belongs to the amino acid-polyamine-organocation (APC) superfamily. Spore germination protein (SGP) (TC 2.A.3.9) family.</text>
</comment>
<evidence type="ECO:0000256" key="7">
    <source>
        <dbReference type="ARBA" id="ARBA00023136"/>
    </source>
</evidence>
<sequence length="419" mass="47912">MTLFSLMQSSEDYYQSYLAASWIRLIRMFFAAISMLLPSLYVTITTFQTEMIPTDLLLTIASARENIPFSALTEALIMKLTFEGLREAGTRIPKLVIGGDLNMILVLCTYKLGNLMSGQSWVEFGEKMDGKWGHRVVLLLLVFWGVYYVSFDIEQFTLFYGTIYMRETPPWFLQFIIGIVIWVTVRWGFSTLVYIADGAFIITLLGIIFLLVIFSRDANLQMLPALVTHHDFRNVYKDALGVVSWIGEWFIFLFIMPHYPFDKKILRYLMLSNLLVTFAVLLTWLLVLLNFGPHYGSKLKYPILELILSTSSEGLVGNADPLFIGLWASSLIIHDAFLIYVAVSCLSRLLKIKERKPLITLLVGTATVAAFQFSRNITSFQSQSSELGFIAFWIIVNCIPVYYLIILLFRGRLSKKKLT</sequence>
<feature type="transmembrane region" description="Helical" evidence="8">
    <location>
        <begin position="194"/>
        <end position="215"/>
    </location>
</feature>
<feature type="transmembrane region" description="Helical" evidence="8">
    <location>
        <begin position="20"/>
        <end position="42"/>
    </location>
</feature>
<feature type="transmembrane region" description="Helical" evidence="8">
    <location>
        <begin position="171"/>
        <end position="189"/>
    </location>
</feature>
<keyword evidence="5 8" id="KW-0812">Transmembrane</keyword>
<comment type="subcellular location">
    <subcellularLocation>
        <location evidence="1">Membrane</location>
        <topology evidence="1">Multi-pass membrane protein</topology>
    </subcellularLocation>
</comment>
<evidence type="ECO:0000313" key="10">
    <source>
        <dbReference type="Proteomes" id="UP000659344"/>
    </source>
</evidence>
<feature type="transmembrane region" description="Helical" evidence="8">
    <location>
        <begin position="268"/>
        <end position="291"/>
    </location>
</feature>
<evidence type="ECO:0000313" key="9">
    <source>
        <dbReference type="EMBL" id="GGH21289.1"/>
    </source>
</evidence>
<gene>
    <name evidence="9" type="ORF">GCM10008013_19120</name>
</gene>
<keyword evidence="10" id="KW-1185">Reference proteome</keyword>
<keyword evidence="3" id="KW-0813">Transport</keyword>
<comment type="caution">
    <text evidence="9">The sequence shown here is derived from an EMBL/GenBank/DDBJ whole genome shotgun (WGS) entry which is preliminary data.</text>
</comment>
<evidence type="ECO:0000256" key="4">
    <source>
        <dbReference type="ARBA" id="ARBA00022544"/>
    </source>
</evidence>
<keyword evidence="7 8" id="KW-0472">Membrane</keyword>
<protein>
    <recommendedName>
        <fullName evidence="11">Spore germination protein</fullName>
    </recommendedName>
</protein>
<proteinExistence type="inferred from homology"/>
<organism evidence="9 10">
    <name type="scientific">Paenibacillus segetis</name>
    <dbReference type="NCBI Taxonomy" id="1325360"/>
    <lineage>
        <taxon>Bacteria</taxon>
        <taxon>Bacillati</taxon>
        <taxon>Bacillota</taxon>
        <taxon>Bacilli</taxon>
        <taxon>Bacillales</taxon>
        <taxon>Paenibacillaceae</taxon>
        <taxon>Paenibacillus</taxon>
    </lineage>
</organism>